<evidence type="ECO:0000256" key="6">
    <source>
        <dbReference type="ARBA" id="ARBA00023136"/>
    </source>
</evidence>
<keyword evidence="3" id="KW-1003">Cell membrane</keyword>
<dbReference type="NCBIfam" id="NF008873">
    <property type="entry name" value="PRK11909.1"/>
    <property type="match status" value="1"/>
</dbReference>
<dbReference type="EMBL" id="FNZK01000009">
    <property type="protein sequence ID" value="SEJ51501.1"/>
    <property type="molecule type" value="Genomic_DNA"/>
</dbReference>
<keyword evidence="2" id="KW-0813">Transport</keyword>
<evidence type="ECO:0000313" key="8">
    <source>
        <dbReference type="EMBL" id="SEJ51501.1"/>
    </source>
</evidence>
<feature type="transmembrane region" description="Helical" evidence="7">
    <location>
        <begin position="185"/>
        <end position="210"/>
    </location>
</feature>
<feature type="transmembrane region" description="Helical" evidence="7">
    <location>
        <begin position="103"/>
        <end position="125"/>
    </location>
</feature>
<accession>A0A1H6ZDL8</accession>
<evidence type="ECO:0000256" key="1">
    <source>
        <dbReference type="ARBA" id="ARBA00004651"/>
    </source>
</evidence>
<feature type="transmembrane region" description="Helical" evidence="7">
    <location>
        <begin position="72"/>
        <end position="97"/>
    </location>
</feature>
<gene>
    <name evidence="8" type="ORF">SAMN05660742_10972</name>
</gene>
<sequence length="232" mass="24300">MHIPDGYLSPSTCLALGAVMIPIWYRASAKLKKDLDVKQVPLLSMGAVFCFLIMMFNVPIPNGTTAHAIGATLVAIIFGPWAAVIAMSVALAIQALVFADGGILAFGANAFNMAFIAPFVGYYVYKSISKNAVPGSTRQLAAGAIAGYIAINCAAFVASIEFGIQPLFFTAADGTPLYCPYGLDVAIPAMMVAHLTVAGFIEGIVTAAALKFMAVQPVTMLQSQINKKEGVV</sequence>
<evidence type="ECO:0000256" key="3">
    <source>
        <dbReference type="ARBA" id="ARBA00022475"/>
    </source>
</evidence>
<dbReference type="Gene3D" id="1.10.1760.20">
    <property type="match status" value="1"/>
</dbReference>
<feature type="transmembrane region" description="Helical" evidence="7">
    <location>
        <begin position="39"/>
        <end position="60"/>
    </location>
</feature>
<keyword evidence="5 7" id="KW-1133">Transmembrane helix</keyword>
<dbReference type="STRING" id="84035.SAMN05660742_10972"/>
<dbReference type="GO" id="GO:0000041">
    <property type="term" value="P:transition metal ion transport"/>
    <property type="evidence" value="ECO:0007669"/>
    <property type="project" value="InterPro"/>
</dbReference>
<dbReference type="InterPro" id="IPR002751">
    <property type="entry name" value="CbiM/NikMN"/>
</dbReference>
<feature type="transmembrane region" description="Helical" evidence="7">
    <location>
        <begin position="145"/>
        <end position="165"/>
    </location>
</feature>
<protein>
    <submittedName>
        <fullName evidence="8">Cobalt/nickel transport system permease protein</fullName>
    </submittedName>
</protein>
<feature type="transmembrane region" description="Helical" evidence="7">
    <location>
        <begin position="7"/>
        <end position="27"/>
    </location>
</feature>
<dbReference type="PANTHER" id="PTHR34229:SF1">
    <property type="entry name" value="METAL TRANSPORT PROTEIN HI_1621-RELATED"/>
    <property type="match status" value="1"/>
</dbReference>
<evidence type="ECO:0000256" key="4">
    <source>
        <dbReference type="ARBA" id="ARBA00022692"/>
    </source>
</evidence>
<keyword evidence="6 7" id="KW-0472">Membrane</keyword>
<keyword evidence="4 7" id="KW-0812">Transmembrane</keyword>
<name>A0A1H6ZDL8_9FIRM</name>
<dbReference type="GO" id="GO:0005886">
    <property type="term" value="C:plasma membrane"/>
    <property type="evidence" value="ECO:0007669"/>
    <property type="project" value="UniProtKB-SubCell"/>
</dbReference>
<dbReference type="RefSeq" id="WP_091831448.1">
    <property type="nucleotide sequence ID" value="NZ_FNZK01000009.1"/>
</dbReference>
<dbReference type="Pfam" id="PF01891">
    <property type="entry name" value="CbiM"/>
    <property type="match status" value="1"/>
</dbReference>
<evidence type="ECO:0000256" key="7">
    <source>
        <dbReference type="SAM" id="Phobius"/>
    </source>
</evidence>
<dbReference type="PANTHER" id="PTHR34229">
    <property type="entry name" value="METAL TRANSPORT PROTEIN HI_1621-RELATED"/>
    <property type="match status" value="1"/>
</dbReference>
<evidence type="ECO:0000256" key="2">
    <source>
        <dbReference type="ARBA" id="ARBA00022448"/>
    </source>
</evidence>
<keyword evidence="9" id="KW-1185">Reference proteome</keyword>
<proteinExistence type="predicted"/>
<dbReference type="AlphaFoldDB" id="A0A1H6ZDL8"/>
<dbReference type="Proteomes" id="UP000199662">
    <property type="component" value="Unassembled WGS sequence"/>
</dbReference>
<comment type="subcellular location">
    <subcellularLocation>
        <location evidence="1">Cell membrane</location>
        <topology evidence="1">Multi-pass membrane protein</topology>
    </subcellularLocation>
</comment>
<evidence type="ECO:0000313" key="9">
    <source>
        <dbReference type="Proteomes" id="UP000199662"/>
    </source>
</evidence>
<reference evidence="8 9" key="1">
    <citation type="submission" date="2016-10" db="EMBL/GenBank/DDBJ databases">
        <authorList>
            <person name="de Groot N.N."/>
        </authorList>
    </citation>
    <scope>NUCLEOTIDE SEQUENCE [LARGE SCALE GENOMIC DNA]</scope>
    <source>
        <strain evidence="8 9">DSM 2179</strain>
    </source>
</reference>
<organism evidence="8 9">
    <name type="scientific">Propionispira arboris</name>
    <dbReference type="NCBI Taxonomy" id="84035"/>
    <lineage>
        <taxon>Bacteria</taxon>
        <taxon>Bacillati</taxon>
        <taxon>Bacillota</taxon>
        <taxon>Negativicutes</taxon>
        <taxon>Selenomonadales</taxon>
        <taxon>Selenomonadaceae</taxon>
        <taxon>Propionispira</taxon>
    </lineage>
</organism>
<evidence type="ECO:0000256" key="5">
    <source>
        <dbReference type="ARBA" id="ARBA00022989"/>
    </source>
</evidence>